<dbReference type="SUPFAM" id="SSF51735">
    <property type="entry name" value="NAD(P)-binding Rossmann-fold domains"/>
    <property type="match status" value="1"/>
</dbReference>
<keyword evidence="2" id="KW-0560">Oxidoreductase</keyword>
<dbReference type="FunFam" id="3.40.50.720:FF:000047">
    <property type="entry name" value="NADP-dependent L-serine/L-allo-threonine dehydrogenase"/>
    <property type="match status" value="1"/>
</dbReference>
<dbReference type="InterPro" id="IPR036291">
    <property type="entry name" value="NAD(P)-bd_dom_sf"/>
</dbReference>
<dbReference type="PRINTS" id="PR00081">
    <property type="entry name" value="GDHRDH"/>
</dbReference>
<dbReference type="EMBL" id="MH908913">
    <property type="protein sequence ID" value="AYM53919.1"/>
    <property type="molecule type" value="Genomic_DNA"/>
</dbReference>
<dbReference type="PANTHER" id="PTHR44196:SF1">
    <property type="entry name" value="DEHYDROGENASE_REDUCTASE SDR FAMILY MEMBER 7B"/>
    <property type="match status" value="1"/>
</dbReference>
<name>A0A3S5GXQ6_CORCK</name>
<dbReference type="Gene3D" id="3.40.50.720">
    <property type="entry name" value="NAD(P)-binding Rossmann-like Domain"/>
    <property type="match status" value="1"/>
</dbReference>
<protein>
    <recommendedName>
        <fullName evidence="4">Ketoreductase domain-containing protein</fullName>
    </recommendedName>
</protein>
<dbReference type="AlphaFoldDB" id="A0A3S5GXQ6"/>
<dbReference type="InterPro" id="IPR002347">
    <property type="entry name" value="SDR_fam"/>
</dbReference>
<evidence type="ECO:0000256" key="1">
    <source>
        <dbReference type="ARBA" id="ARBA00006484"/>
    </source>
</evidence>
<evidence type="ECO:0000256" key="2">
    <source>
        <dbReference type="ARBA" id="ARBA00023002"/>
    </source>
</evidence>
<organism evidence="5">
    <name type="scientific">Corallococcus coralloides</name>
    <name type="common">Myxococcus coralloides</name>
    <dbReference type="NCBI Taxonomy" id="184914"/>
    <lineage>
        <taxon>Bacteria</taxon>
        <taxon>Pseudomonadati</taxon>
        <taxon>Myxococcota</taxon>
        <taxon>Myxococcia</taxon>
        <taxon>Myxococcales</taxon>
        <taxon>Cystobacterineae</taxon>
        <taxon>Myxococcaceae</taxon>
        <taxon>Corallococcus</taxon>
    </lineage>
</organism>
<dbReference type="PANTHER" id="PTHR44196">
    <property type="entry name" value="DEHYDROGENASE/REDUCTASE SDR FAMILY MEMBER 7B"/>
    <property type="match status" value="1"/>
</dbReference>
<proteinExistence type="inferred from homology"/>
<dbReference type="SMART" id="SM00822">
    <property type="entry name" value="PKS_KR"/>
    <property type="match status" value="1"/>
</dbReference>
<dbReference type="GO" id="GO:0016020">
    <property type="term" value="C:membrane"/>
    <property type="evidence" value="ECO:0007669"/>
    <property type="project" value="TreeGrafter"/>
</dbReference>
<dbReference type="PROSITE" id="PS00061">
    <property type="entry name" value="ADH_SHORT"/>
    <property type="match status" value="1"/>
</dbReference>
<accession>A0A3S5GXQ6</accession>
<dbReference type="InterPro" id="IPR020904">
    <property type="entry name" value="Sc_DH/Rdtase_CS"/>
</dbReference>
<sequence>MERVAIITGASSGIGRALARWLAARGRNLLLVARRTEQLEALARELRGPGITITVRSCDVADVAAVKALAADVSTWAHVEVLVNAAGHGRGWGPPEPARMEQWPGVVEVNLVGAMNMVGAFLPGMRERDAGHIVNVGSIFALGTVADGAAYAASKHGLRAFTLALRQALAGSRVRLSLVHPGSVSTEFGAVAAGREPRDVPVEKWPYRPLLAEEVAETIGWVLERPPPVEITELVIRPTAERQFG</sequence>
<comment type="similarity">
    <text evidence="1 3">Belongs to the short-chain dehydrogenases/reductases (SDR) family.</text>
</comment>
<dbReference type="GO" id="GO:0016616">
    <property type="term" value="F:oxidoreductase activity, acting on the CH-OH group of donors, NAD or NADP as acceptor"/>
    <property type="evidence" value="ECO:0007669"/>
    <property type="project" value="UniProtKB-ARBA"/>
</dbReference>
<dbReference type="Pfam" id="PF00106">
    <property type="entry name" value="adh_short"/>
    <property type="match status" value="1"/>
</dbReference>
<dbReference type="InterPro" id="IPR057326">
    <property type="entry name" value="KR_dom"/>
</dbReference>
<evidence type="ECO:0000259" key="4">
    <source>
        <dbReference type="SMART" id="SM00822"/>
    </source>
</evidence>
<evidence type="ECO:0000256" key="3">
    <source>
        <dbReference type="RuleBase" id="RU000363"/>
    </source>
</evidence>
<evidence type="ECO:0000313" key="5">
    <source>
        <dbReference type="EMBL" id="AYM53919.1"/>
    </source>
</evidence>
<dbReference type="PRINTS" id="PR00080">
    <property type="entry name" value="SDRFAMILY"/>
</dbReference>
<feature type="domain" description="Ketoreductase" evidence="4">
    <location>
        <begin position="3"/>
        <end position="187"/>
    </location>
</feature>
<reference evidence="5" key="1">
    <citation type="journal article" date="2018" name="J. Ind. Microbiol. Biotechnol.">
        <title>Genome mining reveals uncommon alkylpyrones as type III PKS products from myxobacteria.</title>
        <authorList>
            <person name="Hug J.J."/>
            <person name="Panter F."/>
            <person name="Krug D."/>
            <person name="Muller R."/>
        </authorList>
    </citation>
    <scope>NUCLEOTIDE SEQUENCE</scope>
    <source>
        <strain evidence="5">MCy6431</strain>
    </source>
</reference>